<dbReference type="InterPro" id="IPR044730">
    <property type="entry name" value="RNase_H-like_dom_plant"/>
</dbReference>
<dbReference type="InterPro" id="IPR036397">
    <property type="entry name" value="RNaseH_sf"/>
</dbReference>
<feature type="domain" description="RNase H type-1" evidence="2">
    <location>
        <begin position="77"/>
        <end position="164"/>
    </location>
</feature>
<dbReference type="EMBL" id="PKMF04000383">
    <property type="protein sequence ID" value="KAK7834714.1"/>
    <property type="molecule type" value="Genomic_DNA"/>
</dbReference>
<gene>
    <name evidence="3" type="ORF">CFP56_024174</name>
</gene>
<keyword evidence="1" id="KW-0472">Membrane</keyword>
<feature type="transmembrane region" description="Helical" evidence="1">
    <location>
        <begin position="12"/>
        <end position="34"/>
    </location>
</feature>
<dbReference type="CDD" id="cd06222">
    <property type="entry name" value="RNase_H_like"/>
    <property type="match status" value="1"/>
</dbReference>
<keyword evidence="1" id="KW-0812">Transmembrane</keyword>
<dbReference type="InterPro" id="IPR002156">
    <property type="entry name" value="RNaseH_domain"/>
</dbReference>
<accession>A0AAW0K6X5</accession>
<organism evidence="3 4">
    <name type="scientific">Quercus suber</name>
    <name type="common">Cork oak</name>
    <dbReference type="NCBI Taxonomy" id="58331"/>
    <lineage>
        <taxon>Eukaryota</taxon>
        <taxon>Viridiplantae</taxon>
        <taxon>Streptophyta</taxon>
        <taxon>Embryophyta</taxon>
        <taxon>Tracheophyta</taxon>
        <taxon>Spermatophyta</taxon>
        <taxon>Magnoliopsida</taxon>
        <taxon>eudicotyledons</taxon>
        <taxon>Gunneridae</taxon>
        <taxon>Pentapetalae</taxon>
        <taxon>rosids</taxon>
        <taxon>fabids</taxon>
        <taxon>Fagales</taxon>
        <taxon>Fagaceae</taxon>
        <taxon>Quercus</taxon>
    </lineage>
</organism>
<protein>
    <recommendedName>
        <fullName evidence="2">RNase H type-1 domain-containing protein</fullName>
    </recommendedName>
</protein>
<proteinExistence type="predicted"/>
<keyword evidence="1" id="KW-1133">Transmembrane helix</keyword>
<dbReference type="AlphaFoldDB" id="A0AAW0K6X5"/>
<dbReference type="SUPFAM" id="SSF53098">
    <property type="entry name" value="Ribonuclease H-like"/>
    <property type="match status" value="1"/>
</dbReference>
<evidence type="ECO:0000313" key="4">
    <source>
        <dbReference type="Proteomes" id="UP000237347"/>
    </source>
</evidence>
<sequence length="175" mass="19584">MVSVTFSFRRDVVVLADASPATAALFSMVAWSIWIRRNKLREKQNEFWDVKDSPSRSPVWQTRKKWSPPGVGLYKINFDGAIFESSGRVGLGVVVREAEGMVIATLSPNIQLPSSVDLVEALAAWHALILAQEINLAHLVVEGDSLKVITAINSPKQNRTQWNHVRTCKFEMLPQ</sequence>
<evidence type="ECO:0000313" key="3">
    <source>
        <dbReference type="EMBL" id="KAK7834714.1"/>
    </source>
</evidence>
<dbReference type="Gene3D" id="3.30.420.10">
    <property type="entry name" value="Ribonuclease H-like superfamily/Ribonuclease H"/>
    <property type="match status" value="1"/>
</dbReference>
<dbReference type="PANTHER" id="PTHR47074:SF48">
    <property type="entry name" value="POLYNUCLEOTIDYL TRANSFERASE, RIBONUCLEASE H-LIKE SUPERFAMILY PROTEIN"/>
    <property type="match status" value="1"/>
</dbReference>
<name>A0AAW0K6X5_QUESU</name>
<evidence type="ECO:0000256" key="1">
    <source>
        <dbReference type="SAM" id="Phobius"/>
    </source>
</evidence>
<dbReference type="GO" id="GO:0004523">
    <property type="term" value="F:RNA-DNA hybrid ribonuclease activity"/>
    <property type="evidence" value="ECO:0007669"/>
    <property type="project" value="InterPro"/>
</dbReference>
<keyword evidence="4" id="KW-1185">Reference proteome</keyword>
<dbReference type="Proteomes" id="UP000237347">
    <property type="component" value="Unassembled WGS sequence"/>
</dbReference>
<comment type="caution">
    <text evidence="3">The sequence shown here is derived from an EMBL/GenBank/DDBJ whole genome shotgun (WGS) entry which is preliminary data.</text>
</comment>
<dbReference type="GO" id="GO:0003676">
    <property type="term" value="F:nucleic acid binding"/>
    <property type="evidence" value="ECO:0007669"/>
    <property type="project" value="InterPro"/>
</dbReference>
<dbReference type="Pfam" id="PF13456">
    <property type="entry name" value="RVT_3"/>
    <property type="match status" value="1"/>
</dbReference>
<evidence type="ECO:0000259" key="2">
    <source>
        <dbReference type="Pfam" id="PF13456"/>
    </source>
</evidence>
<dbReference type="PANTHER" id="PTHR47074">
    <property type="entry name" value="BNAC02G40300D PROTEIN"/>
    <property type="match status" value="1"/>
</dbReference>
<dbReference type="InterPro" id="IPR012337">
    <property type="entry name" value="RNaseH-like_sf"/>
</dbReference>
<dbReference type="InterPro" id="IPR052929">
    <property type="entry name" value="RNase_H-like_EbsB-rel"/>
</dbReference>
<reference evidence="3 4" key="1">
    <citation type="journal article" date="2018" name="Sci. Data">
        <title>The draft genome sequence of cork oak.</title>
        <authorList>
            <person name="Ramos A.M."/>
            <person name="Usie A."/>
            <person name="Barbosa P."/>
            <person name="Barros P.M."/>
            <person name="Capote T."/>
            <person name="Chaves I."/>
            <person name="Simoes F."/>
            <person name="Abreu I."/>
            <person name="Carrasquinho I."/>
            <person name="Faro C."/>
            <person name="Guimaraes J.B."/>
            <person name="Mendonca D."/>
            <person name="Nobrega F."/>
            <person name="Rodrigues L."/>
            <person name="Saibo N.J.M."/>
            <person name="Varela M.C."/>
            <person name="Egas C."/>
            <person name="Matos J."/>
            <person name="Miguel C.M."/>
            <person name="Oliveira M.M."/>
            <person name="Ricardo C.P."/>
            <person name="Goncalves S."/>
        </authorList>
    </citation>
    <scope>NUCLEOTIDE SEQUENCE [LARGE SCALE GENOMIC DNA]</scope>
    <source>
        <strain evidence="4">cv. HL8</strain>
    </source>
</reference>